<evidence type="ECO:0000313" key="2">
    <source>
        <dbReference type="EMBL" id="SHG26856.1"/>
    </source>
</evidence>
<sequence length="233" mass="24826">MALVLAFGIVLLISVSRSGVAARTVLSAASLFLATAANQDTGFGVVAVELVAGLALGVALPAIVTVAWRLRLLAALFWPLLAVSAVVKKQSLVDRIALPPFLSSLLWLIGVVGTSRAELYERGVLVTNWLTRFWIPWGAVAGVGSDPRLSLVLVDGREVGLAVGAGSLLNHLFGNRYQRNLGSQLQEVRAKAPTAGPSPDVVKEVRLGLARFFGWLGSFAFFLVLCLLWWALV</sequence>
<feature type="transmembrane region" description="Helical" evidence="1">
    <location>
        <begin position="212"/>
        <end position="232"/>
    </location>
</feature>
<proteinExistence type="predicted"/>
<keyword evidence="1" id="KW-1133">Transmembrane helix</keyword>
<dbReference type="OrthoDB" id="4242328at2"/>
<dbReference type="AlphaFoldDB" id="A0A1M5IF29"/>
<protein>
    <submittedName>
        <fullName evidence="2">Uncharacterized protein</fullName>
    </submittedName>
</protein>
<name>A0A1M5IF29_STRHI</name>
<evidence type="ECO:0000313" key="3">
    <source>
        <dbReference type="Proteomes" id="UP000184501"/>
    </source>
</evidence>
<dbReference type="EMBL" id="FQVN01000007">
    <property type="protein sequence ID" value="SHG26856.1"/>
    <property type="molecule type" value="Genomic_DNA"/>
</dbReference>
<dbReference type="Proteomes" id="UP000184501">
    <property type="component" value="Unassembled WGS sequence"/>
</dbReference>
<feature type="transmembrane region" description="Helical" evidence="1">
    <location>
        <begin position="42"/>
        <end position="63"/>
    </location>
</feature>
<keyword evidence="1" id="KW-0472">Membrane</keyword>
<keyword evidence="3" id="KW-1185">Reference proteome</keyword>
<feature type="transmembrane region" description="Helical" evidence="1">
    <location>
        <begin position="70"/>
        <end position="87"/>
    </location>
</feature>
<dbReference type="RefSeq" id="WP_143174327.1">
    <property type="nucleotide sequence ID" value="NZ_FQVN01000007.1"/>
</dbReference>
<keyword evidence="1" id="KW-0812">Transmembrane</keyword>
<organism evidence="2 3">
    <name type="scientific">Streptoalloteichus hindustanus</name>
    <dbReference type="NCBI Taxonomy" id="2017"/>
    <lineage>
        <taxon>Bacteria</taxon>
        <taxon>Bacillati</taxon>
        <taxon>Actinomycetota</taxon>
        <taxon>Actinomycetes</taxon>
        <taxon>Pseudonocardiales</taxon>
        <taxon>Pseudonocardiaceae</taxon>
        <taxon>Streptoalloteichus</taxon>
    </lineage>
</organism>
<evidence type="ECO:0000256" key="1">
    <source>
        <dbReference type="SAM" id="Phobius"/>
    </source>
</evidence>
<gene>
    <name evidence="2" type="ORF">SAMN05444320_107254</name>
</gene>
<reference evidence="2 3" key="1">
    <citation type="submission" date="2016-11" db="EMBL/GenBank/DDBJ databases">
        <authorList>
            <person name="Jaros S."/>
            <person name="Januszkiewicz K."/>
            <person name="Wedrychowicz H."/>
        </authorList>
    </citation>
    <scope>NUCLEOTIDE SEQUENCE [LARGE SCALE GENOMIC DNA]</scope>
    <source>
        <strain evidence="2 3">DSM 44523</strain>
    </source>
</reference>
<accession>A0A1M5IF29</accession>